<comment type="caution">
    <text evidence="2">The sequence shown here is derived from an EMBL/GenBank/DDBJ whole genome shotgun (WGS) entry which is preliminary data.</text>
</comment>
<dbReference type="InterPro" id="IPR049500">
    <property type="entry name" value="Peptidase_M50B-like"/>
</dbReference>
<protein>
    <recommendedName>
        <fullName evidence="4">M50 family peptidase</fullName>
    </recommendedName>
</protein>
<name>A0ABT7C4Q3_9MICO</name>
<keyword evidence="3" id="KW-1185">Reference proteome</keyword>
<keyword evidence="1" id="KW-0472">Membrane</keyword>
<keyword evidence="1" id="KW-0812">Transmembrane</keyword>
<feature type="transmembrane region" description="Helical" evidence="1">
    <location>
        <begin position="149"/>
        <end position="172"/>
    </location>
</feature>
<dbReference type="Pfam" id="PF13398">
    <property type="entry name" value="Peptidase_M50B"/>
    <property type="match status" value="1"/>
</dbReference>
<evidence type="ECO:0000313" key="3">
    <source>
        <dbReference type="Proteomes" id="UP001170379"/>
    </source>
</evidence>
<evidence type="ECO:0008006" key="4">
    <source>
        <dbReference type="Google" id="ProtNLM"/>
    </source>
</evidence>
<dbReference type="EMBL" id="PXVD01000003">
    <property type="protein sequence ID" value="MDJ1370149.1"/>
    <property type="molecule type" value="Genomic_DNA"/>
</dbReference>
<keyword evidence="1" id="KW-1133">Transmembrane helix</keyword>
<evidence type="ECO:0000256" key="1">
    <source>
        <dbReference type="SAM" id="Phobius"/>
    </source>
</evidence>
<gene>
    <name evidence="2" type="ORF">C7K25_01975</name>
</gene>
<feature type="transmembrane region" description="Helical" evidence="1">
    <location>
        <begin position="192"/>
        <end position="217"/>
    </location>
</feature>
<organism evidence="2 3">
    <name type="scientific">Gulosibacter molinativorax</name>
    <dbReference type="NCBI Taxonomy" id="256821"/>
    <lineage>
        <taxon>Bacteria</taxon>
        <taxon>Bacillati</taxon>
        <taxon>Actinomycetota</taxon>
        <taxon>Actinomycetes</taxon>
        <taxon>Micrococcales</taxon>
        <taxon>Microbacteriaceae</taxon>
        <taxon>Gulosibacter</taxon>
    </lineage>
</organism>
<dbReference type="Proteomes" id="UP001170379">
    <property type="component" value="Unassembled WGS sequence"/>
</dbReference>
<accession>A0ABT7C4Q3</accession>
<proteinExistence type="predicted"/>
<sequence length="221" mass="23040">MELSTETLWLVLGLAAIAVGVPFVWVRVRLLITLVHELGHAVVGMLVGRKFTGFVLRGDMSGAAVTAGPAKGFGRVITTWAGYPAPAIIGAAFAWLGGAGWGAPVITAVLVILLIALFRVRSFLTGFVMVVTLIAAGTLWWFRADALQTAVLLGIGAVLVVGAWRHLGAVMLRGGRASDPGVLAELTGVPKFLWNLSFVVVCALGTWVVGAQFVALLPSAG</sequence>
<feature type="transmembrane region" description="Helical" evidence="1">
    <location>
        <begin position="7"/>
        <end position="25"/>
    </location>
</feature>
<evidence type="ECO:0000313" key="2">
    <source>
        <dbReference type="EMBL" id="MDJ1370149.1"/>
    </source>
</evidence>
<feature type="transmembrane region" description="Helical" evidence="1">
    <location>
        <begin position="93"/>
        <end position="117"/>
    </location>
</feature>
<feature type="transmembrane region" description="Helical" evidence="1">
    <location>
        <begin position="123"/>
        <end position="142"/>
    </location>
</feature>
<reference evidence="2" key="2">
    <citation type="journal article" date="2022" name="Sci. Rep.">
        <title>In silico prediction of the enzymes involved in the degradation of the herbicide molinate by Gulosibacter molinativorax ON4T.</title>
        <authorList>
            <person name="Lopes A.R."/>
            <person name="Bunin E."/>
            <person name="Viana A.T."/>
            <person name="Froufe H."/>
            <person name="Munoz-Merida A."/>
            <person name="Pinho D."/>
            <person name="Figueiredo J."/>
            <person name="Barroso C."/>
            <person name="Vaz-Moreira I."/>
            <person name="Bellanger X."/>
            <person name="Egas C."/>
            <person name="Nunes O.C."/>
        </authorList>
    </citation>
    <scope>NUCLEOTIDE SEQUENCE</scope>
    <source>
        <strain evidence="2">ON4</strain>
    </source>
</reference>
<reference evidence="2" key="1">
    <citation type="submission" date="2018-03" db="EMBL/GenBank/DDBJ databases">
        <authorList>
            <person name="Nunes O.C."/>
            <person name="Lopes A.R."/>
            <person name="Froufe H."/>
            <person name="Munoz-Merida A."/>
            <person name="Barroso C."/>
            <person name="Egas C."/>
        </authorList>
    </citation>
    <scope>NUCLEOTIDE SEQUENCE</scope>
    <source>
        <strain evidence="2">ON4</strain>
    </source>
</reference>